<keyword evidence="4" id="KW-1185">Reference proteome</keyword>
<dbReference type="GeneID" id="54483927"/>
<evidence type="ECO:0000256" key="1">
    <source>
        <dbReference type="SAM" id="Phobius"/>
    </source>
</evidence>
<dbReference type="EMBL" id="ML996579">
    <property type="protein sequence ID" value="KAF2754684.1"/>
    <property type="molecule type" value="Genomic_DNA"/>
</dbReference>
<dbReference type="CDD" id="cd07389">
    <property type="entry name" value="MPP_PhoD"/>
    <property type="match status" value="1"/>
</dbReference>
<keyword evidence="1" id="KW-1133">Transmembrane helix</keyword>
<feature type="transmembrane region" description="Helical" evidence="1">
    <location>
        <begin position="32"/>
        <end position="49"/>
    </location>
</feature>
<organism evidence="3 4">
    <name type="scientific">Pseudovirgaria hyperparasitica</name>
    <dbReference type="NCBI Taxonomy" id="470096"/>
    <lineage>
        <taxon>Eukaryota</taxon>
        <taxon>Fungi</taxon>
        <taxon>Dikarya</taxon>
        <taxon>Ascomycota</taxon>
        <taxon>Pezizomycotina</taxon>
        <taxon>Dothideomycetes</taxon>
        <taxon>Dothideomycetes incertae sedis</taxon>
        <taxon>Acrospermales</taxon>
        <taxon>Acrospermaceae</taxon>
        <taxon>Pseudovirgaria</taxon>
    </lineage>
</organism>
<dbReference type="InterPro" id="IPR018946">
    <property type="entry name" value="PhoD-like_MPP"/>
</dbReference>
<dbReference type="PANTHER" id="PTHR43606:SF2">
    <property type="entry name" value="ALKALINE PHOSPHATASE FAMILY PROTEIN (AFU_ORTHOLOGUE AFUA_5G03860)"/>
    <property type="match status" value="1"/>
</dbReference>
<dbReference type="InterPro" id="IPR052900">
    <property type="entry name" value="Phospholipid_Metab_Enz"/>
</dbReference>
<dbReference type="AlphaFoldDB" id="A0A6A6VY98"/>
<keyword evidence="1" id="KW-0472">Membrane</keyword>
<dbReference type="Proteomes" id="UP000799437">
    <property type="component" value="Unassembled WGS sequence"/>
</dbReference>
<dbReference type="InterPro" id="IPR029052">
    <property type="entry name" value="Metallo-depent_PP-like"/>
</dbReference>
<evidence type="ECO:0000259" key="2">
    <source>
        <dbReference type="Pfam" id="PF09423"/>
    </source>
</evidence>
<dbReference type="InterPro" id="IPR038607">
    <property type="entry name" value="PhoD-like_sf"/>
</dbReference>
<name>A0A6A6VY98_9PEZI</name>
<feature type="domain" description="PhoD-like phosphatase metallophosphatase" evidence="2">
    <location>
        <begin position="287"/>
        <end position="539"/>
    </location>
</feature>
<dbReference type="Pfam" id="PF09423">
    <property type="entry name" value="PhoD"/>
    <property type="match status" value="1"/>
</dbReference>
<gene>
    <name evidence="3" type="ORF">EJ05DRAFT_468450</name>
</gene>
<reference evidence="3" key="1">
    <citation type="journal article" date="2020" name="Stud. Mycol.">
        <title>101 Dothideomycetes genomes: a test case for predicting lifestyles and emergence of pathogens.</title>
        <authorList>
            <person name="Haridas S."/>
            <person name="Albert R."/>
            <person name="Binder M."/>
            <person name="Bloem J."/>
            <person name="Labutti K."/>
            <person name="Salamov A."/>
            <person name="Andreopoulos B."/>
            <person name="Baker S."/>
            <person name="Barry K."/>
            <person name="Bills G."/>
            <person name="Bluhm B."/>
            <person name="Cannon C."/>
            <person name="Castanera R."/>
            <person name="Culley D."/>
            <person name="Daum C."/>
            <person name="Ezra D."/>
            <person name="Gonzalez J."/>
            <person name="Henrissat B."/>
            <person name="Kuo A."/>
            <person name="Liang C."/>
            <person name="Lipzen A."/>
            <person name="Lutzoni F."/>
            <person name="Magnuson J."/>
            <person name="Mondo S."/>
            <person name="Nolan M."/>
            <person name="Ohm R."/>
            <person name="Pangilinan J."/>
            <person name="Park H.-J."/>
            <person name="Ramirez L."/>
            <person name="Alfaro M."/>
            <person name="Sun H."/>
            <person name="Tritt A."/>
            <person name="Yoshinaga Y."/>
            <person name="Zwiers L.-H."/>
            <person name="Turgeon B."/>
            <person name="Goodwin S."/>
            <person name="Spatafora J."/>
            <person name="Crous P."/>
            <person name="Grigoriev I."/>
        </authorList>
    </citation>
    <scope>NUCLEOTIDE SEQUENCE</scope>
    <source>
        <strain evidence="3">CBS 121739</strain>
    </source>
</reference>
<accession>A0A6A6VY98</accession>
<sequence>MPSTFVKYTALSSSVVLRLSTYVFLRWGVPPVLPALIGIYLTSFIAAFQETAPYRDIVRIIDTKEIITDSDGEDEAVEETETVVVAKVKPKPRVLRTLLTGLPSPTSSLWSYVTLFINIALVLMCYDHVYHGPLLHQAHDLAFIRVGYVSDSSAKLLVREPHLHQLPLTIKYRRLDPNASSDIGHFLGIDDGSWKTASTLEPSDLTDDTDYTATIKINWLSPDTRYQYMLSNNQTGHFTTAPRIGKTSKHTDGKYTFVHSSCIKPRVPYNPTDHPLHIPGFNHLASWIPKLQAHFMLFLGDFIYVDVPLRLGTDVGTYRQEYRQVYASPDWPAASHDLPWLHVIDDHEISNDWDKNTTGLYQSAIDPWHHYNAAVNPPASRAGHTWFEFNQGLASFFLMDTRRYRTTNSKNATDTRKSMLGDAQLFDLLQFLASPTPAGIHWKVIVSSIPFTKNWHFGGEDTWGGYLVERQKILEAMWDVGLKGGVGVIVLSGDRHEFAATAFPPPAGGKWPATSTVHEFSTSPLSMFYLPYRTYKQTDLEDVKIKYLPDGNSKFGAIEITNPDSSDQGLLTYRLIIDGKEAWTHTLTTPPSARVMRSQITL</sequence>
<evidence type="ECO:0000313" key="4">
    <source>
        <dbReference type="Proteomes" id="UP000799437"/>
    </source>
</evidence>
<protein>
    <recommendedName>
        <fullName evidence="2">PhoD-like phosphatase metallophosphatase domain-containing protein</fullName>
    </recommendedName>
</protein>
<keyword evidence="1" id="KW-0812">Transmembrane</keyword>
<evidence type="ECO:0000313" key="3">
    <source>
        <dbReference type="EMBL" id="KAF2754684.1"/>
    </source>
</evidence>
<dbReference type="PANTHER" id="PTHR43606">
    <property type="entry name" value="PHOSPHATASE, PUTATIVE (AFU_ORTHOLOGUE AFUA_6G08710)-RELATED"/>
    <property type="match status" value="1"/>
</dbReference>
<dbReference type="RefSeq" id="XP_033597135.1">
    <property type="nucleotide sequence ID" value="XM_033742873.1"/>
</dbReference>
<dbReference type="OrthoDB" id="2100241at2759"/>
<dbReference type="SUPFAM" id="SSF56300">
    <property type="entry name" value="Metallo-dependent phosphatases"/>
    <property type="match status" value="1"/>
</dbReference>
<proteinExistence type="predicted"/>
<dbReference type="Gene3D" id="3.60.21.70">
    <property type="entry name" value="PhoD-like phosphatase"/>
    <property type="match status" value="1"/>
</dbReference>